<name>A0AAN9VK59_9ORTH</name>
<reference evidence="2 3" key="1">
    <citation type="submission" date="2024-03" db="EMBL/GenBank/DDBJ databases">
        <title>The genome assembly and annotation of the cricket Gryllus longicercus Weissman &amp; Gray.</title>
        <authorList>
            <person name="Szrajer S."/>
            <person name="Gray D."/>
            <person name="Ylla G."/>
        </authorList>
    </citation>
    <scope>NUCLEOTIDE SEQUENCE [LARGE SCALE GENOMIC DNA]</scope>
    <source>
        <strain evidence="2">DAG 2021-001</strain>
        <tissue evidence="2">Whole body minus gut</tissue>
    </source>
</reference>
<proteinExistence type="predicted"/>
<dbReference type="AlphaFoldDB" id="A0AAN9VK59"/>
<sequence>MSKAVASSRSPPAGRGGAWRGVAGPAQASGREPEGAVGRKKKKKKAGVLPWAGDATAWVRGPYPASRSRCVCWSEGPLETELRASGRSC</sequence>
<evidence type="ECO:0000256" key="1">
    <source>
        <dbReference type="SAM" id="MobiDB-lite"/>
    </source>
</evidence>
<gene>
    <name evidence="2" type="ORF">R5R35_009529</name>
</gene>
<dbReference type="Proteomes" id="UP001378592">
    <property type="component" value="Unassembled WGS sequence"/>
</dbReference>
<dbReference type="EMBL" id="JAZDUA010000207">
    <property type="protein sequence ID" value="KAK7864266.1"/>
    <property type="molecule type" value="Genomic_DNA"/>
</dbReference>
<protein>
    <submittedName>
        <fullName evidence="2">Uncharacterized protein</fullName>
    </submittedName>
</protein>
<accession>A0AAN9VK59</accession>
<keyword evidence="3" id="KW-1185">Reference proteome</keyword>
<organism evidence="2 3">
    <name type="scientific">Gryllus longicercus</name>
    <dbReference type="NCBI Taxonomy" id="2509291"/>
    <lineage>
        <taxon>Eukaryota</taxon>
        <taxon>Metazoa</taxon>
        <taxon>Ecdysozoa</taxon>
        <taxon>Arthropoda</taxon>
        <taxon>Hexapoda</taxon>
        <taxon>Insecta</taxon>
        <taxon>Pterygota</taxon>
        <taxon>Neoptera</taxon>
        <taxon>Polyneoptera</taxon>
        <taxon>Orthoptera</taxon>
        <taxon>Ensifera</taxon>
        <taxon>Gryllidea</taxon>
        <taxon>Grylloidea</taxon>
        <taxon>Gryllidae</taxon>
        <taxon>Gryllinae</taxon>
        <taxon>Gryllus</taxon>
    </lineage>
</organism>
<comment type="caution">
    <text evidence="2">The sequence shown here is derived from an EMBL/GenBank/DDBJ whole genome shotgun (WGS) entry which is preliminary data.</text>
</comment>
<evidence type="ECO:0000313" key="2">
    <source>
        <dbReference type="EMBL" id="KAK7864266.1"/>
    </source>
</evidence>
<evidence type="ECO:0000313" key="3">
    <source>
        <dbReference type="Proteomes" id="UP001378592"/>
    </source>
</evidence>
<feature type="region of interest" description="Disordered" evidence="1">
    <location>
        <begin position="1"/>
        <end position="48"/>
    </location>
</feature>